<dbReference type="PANTHER" id="PTHR11468:SF11">
    <property type="entry name" value="ALPHA-1,4 GLUCAN PHOSPHORYLASE"/>
    <property type="match status" value="1"/>
</dbReference>
<evidence type="ECO:0000256" key="7">
    <source>
        <dbReference type="ARBA" id="ARBA00022679"/>
    </source>
</evidence>
<dbReference type="CDD" id="cd04300">
    <property type="entry name" value="GT35_Glycogen_Phosphorylase"/>
    <property type="match status" value="1"/>
</dbReference>
<keyword evidence="7 11" id="KW-0808">Transferase</keyword>
<dbReference type="Ensembl" id="ENSCCRT00020071420.1">
    <property type="protein sequence ID" value="ENSCCRP00020064880.1"/>
    <property type="gene ID" value="ENSCCRG00020029021.1"/>
</dbReference>
<evidence type="ECO:0000256" key="5">
    <source>
        <dbReference type="ARBA" id="ARBA00022600"/>
    </source>
</evidence>
<keyword evidence="5" id="KW-0321">Glycogen metabolism</keyword>
<evidence type="ECO:0000256" key="10">
    <source>
        <dbReference type="PIRSR" id="PIRSR000460-1"/>
    </source>
</evidence>
<dbReference type="Ensembl" id="ENSCCRT00015043230.1">
    <property type="protein sequence ID" value="ENSCCRP00015041816.1"/>
    <property type="gene ID" value="ENSCCRG00015014919.1"/>
</dbReference>
<evidence type="ECO:0000256" key="9">
    <source>
        <dbReference type="ARBA" id="ARBA00023277"/>
    </source>
</evidence>
<dbReference type="InterPro" id="IPR000811">
    <property type="entry name" value="Glyco_trans_35"/>
</dbReference>
<dbReference type="Gene3D" id="3.40.50.2000">
    <property type="entry name" value="Glycogen Phosphorylase B"/>
    <property type="match status" value="3"/>
</dbReference>
<evidence type="ECO:0000256" key="6">
    <source>
        <dbReference type="ARBA" id="ARBA00022676"/>
    </source>
</evidence>
<evidence type="ECO:0000256" key="8">
    <source>
        <dbReference type="ARBA" id="ARBA00022898"/>
    </source>
</evidence>
<protein>
    <recommendedName>
        <fullName evidence="11">Alpha-1,4 glucan phosphorylase</fullName>
        <ecNumber evidence="11">2.4.1.1</ecNumber>
    </recommendedName>
</protein>
<keyword evidence="4" id="KW-0597">Phosphoprotein</keyword>
<dbReference type="Pfam" id="PF00343">
    <property type="entry name" value="Phosphorylase"/>
    <property type="match status" value="2"/>
</dbReference>
<dbReference type="PANTHER" id="PTHR11468">
    <property type="entry name" value="GLYCOGEN PHOSPHORYLASE"/>
    <property type="match status" value="1"/>
</dbReference>
<dbReference type="GO" id="GO:0005980">
    <property type="term" value="P:glycogen catabolic process"/>
    <property type="evidence" value="ECO:0007669"/>
    <property type="project" value="TreeGrafter"/>
</dbReference>
<dbReference type="NCBIfam" id="TIGR02093">
    <property type="entry name" value="P_ylase"/>
    <property type="match status" value="1"/>
</dbReference>
<comment type="similarity">
    <text evidence="2 11">Belongs to the glycogen phosphorylase family.</text>
</comment>
<dbReference type="PROSITE" id="PS00102">
    <property type="entry name" value="PHOSPHORYLASE"/>
    <property type="match status" value="1"/>
</dbReference>
<evidence type="ECO:0000313" key="13">
    <source>
        <dbReference type="Proteomes" id="UP000694701"/>
    </source>
</evidence>
<dbReference type="FunFam" id="3.40.50.2000:FF:000005">
    <property type="entry name" value="Alpha-1,4 glucan phosphorylase"/>
    <property type="match status" value="1"/>
</dbReference>
<comment type="function">
    <text evidence="11">Allosteric enzyme that catalyzes the rate-limiting step in glycogen catabolism, the phosphorolytic cleavage of glycogen to produce glucose-1-phosphate, and plays a central role in maintaining cellular and organismal glucose homeostasis.</text>
</comment>
<dbReference type="InterPro" id="IPR011833">
    <property type="entry name" value="Glycg_phsphrylas"/>
</dbReference>
<evidence type="ECO:0000256" key="4">
    <source>
        <dbReference type="ARBA" id="ARBA00022553"/>
    </source>
</evidence>
<keyword evidence="3" id="KW-0021">Allosteric enzyme</keyword>
<dbReference type="EC" id="2.4.1.1" evidence="11"/>
<keyword evidence="9 11" id="KW-0119">Carbohydrate metabolism</keyword>
<evidence type="ECO:0000256" key="1">
    <source>
        <dbReference type="ARBA" id="ARBA00001933"/>
    </source>
</evidence>
<dbReference type="GO" id="GO:0030170">
    <property type="term" value="F:pyridoxal phosphate binding"/>
    <property type="evidence" value="ECO:0007669"/>
    <property type="project" value="InterPro"/>
</dbReference>
<keyword evidence="6 11" id="KW-0328">Glycosyltransferase</keyword>
<evidence type="ECO:0000256" key="2">
    <source>
        <dbReference type="ARBA" id="ARBA00006047"/>
    </source>
</evidence>
<dbReference type="FunFam" id="3.40.50.2000:FF:000153">
    <property type="entry name" value="Alpha-1,4 glucan phosphorylase"/>
    <property type="match status" value="2"/>
</dbReference>
<feature type="modified residue" description="N6-(pyridoxal phosphate)lysine" evidence="10">
    <location>
        <position position="655"/>
    </location>
</feature>
<evidence type="ECO:0000256" key="11">
    <source>
        <dbReference type="RuleBase" id="RU000587"/>
    </source>
</evidence>
<dbReference type="AlphaFoldDB" id="A0A8C2G3Q5"/>
<dbReference type="FunFam" id="3.40.50.2000:FF:000197">
    <property type="entry name" value="Alpha-1,4 glucan phosphorylase"/>
    <property type="match status" value="1"/>
</dbReference>
<keyword evidence="8 10" id="KW-0663">Pyridoxal phosphate</keyword>
<sequence length="816" mass="93835">MSKPLSDHDRKKQISVRGLAGVENVADLKKNFNRHLHFTLVKDRNVSTKRDYYFALAHTVRDHLVGRWIRTQQSYYEKDPKRVYYISLEFYMGRTLQNTMVNLALENACDEAVYQLGLDMEELQEMEEDAGLGNGGLGRLAACFLDSMASLGLAAYGYGIRYEFGIFNQKISNGWQVEEADDWLRYGNPWEKARPEYMRPVHFYGRTEHHPDGVKWVDTQVVLALPYDTPVPGYRNNIVNTMRLWSAKAPCEFNLKDFNVGGYIQAVLDRNLAENISRVLYPNDNFFEGKELRLKQEYFVVAATLQDIIRRFKASKFGSRDIVRTDFSSLPDKVSQLCAWDICNKTCAYTNHTVLPEALERWPIDLFQTLLPRHLEIIYEINRRHMERVSSLYPGDVDRMRRMSLIEEGGQKRVNMAHLCIVGSHAVNGVARIHSDILKATVFKDFYEMDPHKFQNKTNGITPRRWLVMCNPGLAEVIAERIGEDFIRDLDQLKKLRNFVNDEAFIRDIAKVKQENKLKFAVHLEEHYKVKINPNSMFDVQVKRIHEYKRQLLNCLHIITFYNRIKKQPNKQWTPRTIMIGGKAAPGYHTAKMIIRLITAIGEVVNNDPVVGDRLKVIFLENYRVTLAEKAIPASDLSEQISTAGTEASGTGNMKFMLNGALTIGTMDGANVEMAEEAGDGNLFIFGMRVEDVDAMDAKGYNASEYYNRIPELKQAIDQIAGGFFSPKQPDLFKDIVNMLMHHDRFKVFADYEDYIKCQEKVSALYMKPKEWTKKVIHNIAGSGKFSSDRTISQYAREIWGVEPTLEKLNKIPEGS</sequence>
<evidence type="ECO:0000256" key="3">
    <source>
        <dbReference type="ARBA" id="ARBA00022533"/>
    </source>
</evidence>
<dbReference type="GO" id="GO:0008184">
    <property type="term" value="F:glycogen phosphorylase activity"/>
    <property type="evidence" value="ECO:0007669"/>
    <property type="project" value="InterPro"/>
</dbReference>
<evidence type="ECO:0000313" key="12">
    <source>
        <dbReference type="Ensembl" id="ENSCCRP00020064880.1"/>
    </source>
</evidence>
<dbReference type="Proteomes" id="UP000694701">
    <property type="component" value="Unplaced"/>
</dbReference>
<proteinExistence type="inferred from homology"/>
<reference evidence="12" key="1">
    <citation type="submission" date="2025-05" db="UniProtKB">
        <authorList>
            <consortium name="Ensembl"/>
        </authorList>
    </citation>
    <scope>IDENTIFICATION</scope>
</reference>
<comment type="catalytic activity">
    <reaction evidence="11">
        <text>[(1-&gt;4)-alpha-D-glucosyl](n) + phosphate = [(1-&gt;4)-alpha-D-glucosyl](n-1) + alpha-D-glucose 1-phosphate</text>
        <dbReference type="Rhea" id="RHEA:41732"/>
        <dbReference type="Rhea" id="RHEA-COMP:9584"/>
        <dbReference type="Rhea" id="RHEA-COMP:9586"/>
        <dbReference type="ChEBI" id="CHEBI:15444"/>
        <dbReference type="ChEBI" id="CHEBI:43474"/>
        <dbReference type="ChEBI" id="CHEBI:58601"/>
        <dbReference type="EC" id="2.4.1.1"/>
    </reaction>
</comment>
<organism evidence="12 13">
    <name type="scientific">Cyprinus carpio</name>
    <name type="common">Common carp</name>
    <dbReference type="NCBI Taxonomy" id="7962"/>
    <lineage>
        <taxon>Eukaryota</taxon>
        <taxon>Metazoa</taxon>
        <taxon>Chordata</taxon>
        <taxon>Craniata</taxon>
        <taxon>Vertebrata</taxon>
        <taxon>Euteleostomi</taxon>
        <taxon>Actinopterygii</taxon>
        <taxon>Neopterygii</taxon>
        <taxon>Teleostei</taxon>
        <taxon>Ostariophysi</taxon>
        <taxon>Cypriniformes</taxon>
        <taxon>Cyprinidae</taxon>
        <taxon>Cyprininae</taxon>
        <taxon>Cyprinus</taxon>
    </lineage>
</organism>
<dbReference type="SUPFAM" id="SSF53756">
    <property type="entry name" value="UDP-Glycosyltransferase/glycogen phosphorylase"/>
    <property type="match status" value="1"/>
</dbReference>
<dbReference type="PIRSF" id="PIRSF000460">
    <property type="entry name" value="Pprylas_GlgP"/>
    <property type="match status" value="1"/>
</dbReference>
<dbReference type="GO" id="GO:0005737">
    <property type="term" value="C:cytoplasm"/>
    <property type="evidence" value="ECO:0007669"/>
    <property type="project" value="TreeGrafter"/>
</dbReference>
<accession>A0A8C2G3Q5</accession>
<name>A0A8C2G3Q5_CYPCA</name>
<dbReference type="InterPro" id="IPR035090">
    <property type="entry name" value="Pyridoxal_P_attach_site"/>
</dbReference>
<dbReference type="Proteomes" id="UP000694700">
    <property type="component" value="Unplaced"/>
</dbReference>
<comment type="cofactor">
    <cofactor evidence="1 11">
        <name>pyridoxal 5'-phosphate</name>
        <dbReference type="ChEBI" id="CHEBI:597326"/>
    </cofactor>
</comment>